<dbReference type="Proteomes" id="UP000642748">
    <property type="component" value="Unassembled WGS sequence"/>
</dbReference>
<feature type="compositionally biased region" description="Basic and acidic residues" evidence="1">
    <location>
        <begin position="133"/>
        <end position="144"/>
    </location>
</feature>
<dbReference type="AlphaFoldDB" id="A0A8J3VSJ6"/>
<name>A0A8J3VSJ6_9ACTN</name>
<feature type="compositionally biased region" description="Low complexity" evidence="1">
    <location>
        <begin position="88"/>
        <end position="98"/>
    </location>
</feature>
<accession>A0A8J3VSJ6</accession>
<keyword evidence="4" id="KW-1185">Reference proteome</keyword>
<evidence type="ECO:0000313" key="3">
    <source>
        <dbReference type="EMBL" id="GIH17352.1"/>
    </source>
</evidence>
<protein>
    <submittedName>
        <fullName evidence="3">Uncharacterized protein</fullName>
    </submittedName>
</protein>
<keyword evidence="2" id="KW-0812">Transmembrane</keyword>
<dbReference type="EMBL" id="BONZ01000051">
    <property type="protein sequence ID" value="GIH17352.1"/>
    <property type="molecule type" value="Genomic_DNA"/>
</dbReference>
<keyword evidence="2" id="KW-1133">Transmembrane helix</keyword>
<reference evidence="3" key="1">
    <citation type="submission" date="2021-01" db="EMBL/GenBank/DDBJ databases">
        <title>Whole genome shotgun sequence of Rugosimonospora africana NBRC 104875.</title>
        <authorList>
            <person name="Komaki H."/>
            <person name="Tamura T."/>
        </authorList>
    </citation>
    <scope>NUCLEOTIDE SEQUENCE</scope>
    <source>
        <strain evidence="3">NBRC 104875</strain>
    </source>
</reference>
<sequence>MPMQGPQAPPRGASGPPAGAGGRAAPPGGPMPPVGGVASPPPGGKMPPPMGAVPPPKAAVPPPMGSVPPPVGGAVPPPMGSVPPPPAAGSARAAARRPGTGEQARVGSGTGEQVRHGSGEQPALRMSSGEQARAGDFDDADGPRRRPTAPARPVHVLALAAVAVLLLGVLPLVLFVQNASSDPVVKNLNSLSLPAWADEQHQDDASGSRWCAGNCRLTERTWRSAKAAADTDRAFQTALTGAGWVHWQTAGCPKLGTGTYTCWQRDQYVLDLWTRNAVCGLSGIAPSPGAPTPSTPPSSLSPLDPLPSASGAPPTCAGALVTAKVTQRINPNWHH</sequence>
<gene>
    <name evidence="3" type="ORF">Raf01_55240</name>
</gene>
<feature type="region of interest" description="Disordered" evidence="1">
    <location>
        <begin position="288"/>
        <end position="315"/>
    </location>
</feature>
<feature type="compositionally biased region" description="Pro residues" evidence="1">
    <location>
        <begin position="27"/>
        <end position="87"/>
    </location>
</feature>
<feature type="region of interest" description="Disordered" evidence="1">
    <location>
        <begin position="1"/>
        <end position="149"/>
    </location>
</feature>
<keyword evidence="2" id="KW-0472">Membrane</keyword>
<comment type="caution">
    <text evidence="3">The sequence shown here is derived from an EMBL/GenBank/DDBJ whole genome shotgun (WGS) entry which is preliminary data.</text>
</comment>
<evidence type="ECO:0000256" key="1">
    <source>
        <dbReference type="SAM" id="MobiDB-lite"/>
    </source>
</evidence>
<organism evidence="3 4">
    <name type="scientific">Rugosimonospora africana</name>
    <dbReference type="NCBI Taxonomy" id="556532"/>
    <lineage>
        <taxon>Bacteria</taxon>
        <taxon>Bacillati</taxon>
        <taxon>Actinomycetota</taxon>
        <taxon>Actinomycetes</taxon>
        <taxon>Micromonosporales</taxon>
        <taxon>Micromonosporaceae</taxon>
        <taxon>Rugosimonospora</taxon>
    </lineage>
</organism>
<feature type="compositionally biased region" description="Low complexity" evidence="1">
    <location>
        <begin position="1"/>
        <end position="17"/>
    </location>
</feature>
<evidence type="ECO:0000256" key="2">
    <source>
        <dbReference type="SAM" id="Phobius"/>
    </source>
</evidence>
<evidence type="ECO:0000313" key="4">
    <source>
        <dbReference type="Proteomes" id="UP000642748"/>
    </source>
</evidence>
<feature type="transmembrane region" description="Helical" evidence="2">
    <location>
        <begin position="154"/>
        <end position="176"/>
    </location>
</feature>
<proteinExistence type="predicted"/>
<feature type="compositionally biased region" description="Low complexity" evidence="1">
    <location>
        <begin position="297"/>
        <end position="314"/>
    </location>
</feature>